<protein>
    <recommendedName>
        <fullName evidence="3">Fis family transcriptional regulator</fullName>
    </recommendedName>
</protein>
<sequence length="470" mass="50073">MTDTTPQAQFNSSLDGVDVERLTVQDKDVVREAQRWTTGERGPIVEDPTVLSAADLTEFVTEAVKIGAHALSAVGQAQDAKALQQMLKHVGDKAADSTTKLTESTQRATQAASDVMAKAANDAKKAIVEADATSRKEFTQAVAAAKKDVAAELQKIFGGTNPELMDKLQPILDKFGTSIDATLKAGTAELITKAAKQFDPSDPTSPIAKHTAALDAQQRKLTELIANNHTDLAKKVDDVVVALKVQEGKKAVATRTPEKGFQYEDAMGGLLQDIAAGLGDEYVDTRTTTGVISRCQKGDGVLVVDGGKAQVVVEMTDSGDRKWGPYFDEAERNREANASLGIVPTAEQNTGQSIRVLGTRRIVLAFDPQSGDPDLLRTVIMLLRASALMASSRRGSEEISTAEEKINAAIAQLGLIDKVKKMASTIQKNATKIENDCTGINAGIQRLLTDALTALSEVPDEELHDPAVAS</sequence>
<keyword evidence="2" id="KW-1185">Reference proteome</keyword>
<accession>A0ABS4ZU25</accession>
<gene>
    <name evidence="1" type="ORF">JOF57_002925</name>
</gene>
<reference evidence="1 2" key="1">
    <citation type="submission" date="2021-03" db="EMBL/GenBank/DDBJ databases">
        <title>Sequencing the genomes of 1000 actinobacteria strains.</title>
        <authorList>
            <person name="Klenk H.-P."/>
        </authorList>
    </citation>
    <scope>NUCLEOTIDE SEQUENCE [LARGE SCALE GENOMIC DNA]</scope>
    <source>
        <strain evidence="1 2">DSM 46713</strain>
    </source>
</reference>
<evidence type="ECO:0000313" key="2">
    <source>
        <dbReference type="Proteomes" id="UP000694460"/>
    </source>
</evidence>
<proteinExistence type="predicted"/>
<dbReference type="Proteomes" id="UP000694460">
    <property type="component" value="Unassembled WGS sequence"/>
</dbReference>
<dbReference type="EMBL" id="JAGIOP010000002">
    <property type="protein sequence ID" value="MBP2453012.1"/>
    <property type="molecule type" value="Genomic_DNA"/>
</dbReference>
<evidence type="ECO:0008006" key="3">
    <source>
        <dbReference type="Google" id="ProtNLM"/>
    </source>
</evidence>
<dbReference type="RefSeq" id="WP_209917511.1">
    <property type="nucleotide sequence ID" value="NZ_JAGIOP010000002.1"/>
</dbReference>
<comment type="caution">
    <text evidence="1">The sequence shown here is derived from an EMBL/GenBank/DDBJ whole genome shotgun (WGS) entry which is preliminary data.</text>
</comment>
<evidence type="ECO:0000313" key="1">
    <source>
        <dbReference type="EMBL" id="MBP2453012.1"/>
    </source>
</evidence>
<organism evidence="1 2">
    <name type="scientific">Mycolicibacterium lutetiense</name>
    <dbReference type="NCBI Taxonomy" id="1641992"/>
    <lineage>
        <taxon>Bacteria</taxon>
        <taxon>Bacillati</taxon>
        <taxon>Actinomycetota</taxon>
        <taxon>Actinomycetes</taxon>
        <taxon>Mycobacteriales</taxon>
        <taxon>Mycobacteriaceae</taxon>
        <taxon>Mycolicibacterium</taxon>
    </lineage>
</organism>
<name>A0ABS4ZU25_9MYCO</name>